<name>A0A8E2DQ38_9APHY</name>
<organism evidence="1 2">
    <name type="scientific">Obba rivulosa</name>
    <dbReference type="NCBI Taxonomy" id="1052685"/>
    <lineage>
        <taxon>Eukaryota</taxon>
        <taxon>Fungi</taxon>
        <taxon>Dikarya</taxon>
        <taxon>Basidiomycota</taxon>
        <taxon>Agaricomycotina</taxon>
        <taxon>Agaricomycetes</taxon>
        <taxon>Polyporales</taxon>
        <taxon>Gelatoporiaceae</taxon>
        <taxon>Obba</taxon>
    </lineage>
</organism>
<evidence type="ECO:0000313" key="1">
    <source>
        <dbReference type="EMBL" id="OCH93718.1"/>
    </source>
</evidence>
<keyword evidence="2" id="KW-1185">Reference proteome</keyword>
<proteinExistence type="predicted"/>
<evidence type="ECO:0000313" key="2">
    <source>
        <dbReference type="Proteomes" id="UP000250043"/>
    </source>
</evidence>
<sequence>MDLPTSMADNVITPDDPQRFSIELWRIYESLEEVETFVIRRYVPSAMTSISFSMPRTRFHCKKLSNPKWDILGDIGYSLKLEMERPYGLKFGFTYVCCPIMLSSFQVNFGRCRAS</sequence>
<dbReference type="EMBL" id="KV722351">
    <property type="protein sequence ID" value="OCH93718.1"/>
    <property type="molecule type" value="Genomic_DNA"/>
</dbReference>
<dbReference type="AlphaFoldDB" id="A0A8E2DQ38"/>
<protein>
    <submittedName>
        <fullName evidence="1">Uncharacterized protein</fullName>
    </submittedName>
</protein>
<accession>A0A8E2DQ38</accession>
<gene>
    <name evidence="1" type="ORF">OBBRIDRAFT_264772</name>
</gene>
<dbReference type="Proteomes" id="UP000250043">
    <property type="component" value="Unassembled WGS sequence"/>
</dbReference>
<reference evidence="1 2" key="1">
    <citation type="submission" date="2016-07" db="EMBL/GenBank/DDBJ databases">
        <title>Draft genome of the white-rot fungus Obba rivulosa 3A-2.</title>
        <authorList>
            <consortium name="DOE Joint Genome Institute"/>
            <person name="Miettinen O."/>
            <person name="Riley R."/>
            <person name="Acob R."/>
            <person name="Barry K."/>
            <person name="Cullen D."/>
            <person name="De Vries R."/>
            <person name="Hainaut M."/>
            <person name="Hatakka A."/>
            <person name="Henrissat B."/>
            <person name="Hilden K."/>
            <person name="Kuo R."/>
            <person name="Labutti K."/>
            <person name="Lipzen A."/>
            <person name="Makela M.R."/>
            <person name="Sandor L."/>
            <person name="Spatafora J.W."/>
            <person name="Grigoriev I.V."/>
            <person name="Hibbett D.S."/>
        </authorList>
    </citation>
    <scope>NUCLEOTIDE SEQUENCE [LARGE SCALE GENOMIC DNA]</scope>
    <source>
        <strain evidence="1 2">3A-2</strain>
    </source>
</reference>